<dbReference type="Pfam" id="PF13245">
    <property type="entry name" value="AAA_19"/>
    <property type="match status" value="1"/>
</dbReference>
<evidence type="ECO:0000256" key="1">
    <source>
        <dbReference type="ARBA" id="ARBA00022723"/>
    </source>
</evidence>
<keyword evidence="7" id="KW-0547">Nucleotide-binding</keyword>
<dbReference type="STRING" id="2880.D8LCR9"/>
<evidence type="ECO:0000313" key="7">
    <source>
        <dbReference type="EMBL" id="CBN79582.1"/>
    </source>
</evidence>
<feature type="region of interest" description="Disordered" evidence="5">
    <location>
        <begin position="974"/>
        <end position="1087"/>
    </location>
</feature>
<dbReference type="Proteomes" id="UP000002630">
    <property type="component" value="Linkage Group LG09"/>
</dbReference>
<feature type="compositionally biased region" description="Basic and acidic residues" evidence="5">
    <location>
        <begin position="832"/>
        <end position="849"/>
    </location>
</feature>
<dbReference type="Gene3D" id="3.40.50.300">
    <property type="entry name" value="P-loop containing nucleotide triphosphate hydrolases"/>
    <property type="match status" value="3"/>
</dbReference>
<dbReference type="InterPro" id="IPR027417">
    <property type="entry name" value="P-loop_NTPase"/>
</dbReference>
<dbReference type="PANTHER" id="PTHR10887:SF341">
    <property type="entry name" value="NFX1-TYPE ZINC FINGER-CONTAINING PROTEIN 1"/>
    <property type="match status" value="1"/>
</dbReference>
<evidence type="ECO:0000256" key="5">
    <source>
        <dbReference type="SAM" id="MobiDB-lite"/>
    </source>
</evidence>
<keyword evidence="3" id="KW-0863">Zinc-finger</keyword>
<keyword evidence="1" id="KW-0479">Metal-binding</keyword>
<dbReference type="InterPro" id="IPR000967">
    <property type="entry name" value="Znf_NFX1"/>
</dbReference>
<dbReference type="Pfam" id="PF13087">
    <property type="entry name" value="AAA_12"/>
    <property type="match status" value="1"/>
</dbReference>
<keyword evidence="2" id="KW-0677">Repeat</keyword>
<keyword evidence="4" id="KW-0862">Zinc</keyword>
<evidence type="ECO:0000256" key="3">
    <source>
        <dbReference type="ARBA" id="ARBA00022771"/>
    </source>
</evidence>
<dbReference type="EMBL" id="FN649734">
    <property type="protein sequence ID" value="CBN79582.1"/>
    <property type="molecule type" value="Genomic_DNA"/>
</dbReference>
<feature type="compositionally biased region" description="Basic and acidic residues" evidence="5">
    <location>
        <begin position="1015"/>
        <end position="1026"/>
    </location>
</feature>
<protein>
    <submittedName>
        <fullName evidence="7">NF-X1 finger and helicase domain protein, putative</fullName>
    </submittedName>
</protein>
<dbReference type="PANTHER" id="PTHR10887">
    <property type="entry name" value="DNA2/NAM7 HELICASE FAMILY"/>
    <property type="match status" value="1"/>
</dbReference>
<accession>D8LCR9</accession>
<keyword evidence="8" id="KW-1185">Reference proteome</keyword>
<feature type="domain" description="NF-X1-type" evidence="6">
    <location>
        <begin position="1805"/>
        <end position="1818"/>
    </location>
</feature>
<keyword evidence="7" id="KW-0347">Helicase</keyword>
<feature type="region of interest" description="Disordered" evidence="5">
    <location>
        <begin position="1122"/>
        <end position="1204"/>
    </location>
</feature>
<feature type="compositionally biased region" description="Acidic residues" evidence="5">
    <location>
        <begin position="999"/>
        <end position="1014"/>
    </location>
</feature>
<keyword evidence="7" id="KW-0378">Hydrolase</keyword>
<dbReference type="InterPro" id="IPR041679">
    <property type="entry name" value="DNA2/NAM7-like_C"/>
</dbReference>
<gene>
    <name evidence="7" type="ORF">Esi_0011_0190</name>
</gene>
<proteinExistence type="predicted"/>
<dbReference type="eggNOG" id="KOG1807">
    <property type="taxonomic scope" value="Eukaryota"/>
</dbReference>
<evidence type="ECO:0000259" key="6">
    <source>
        <dbReference type="SMART" id="SM00438"/>
    </source>
</evidence>
<dbReference type="CDD" id="cd06008">
    <property type="entry name" value="NF-X1-zinc-finger"/>
    <property type="match status" value="2"/>
</dbReference>
<dbReference type="GO" id="GO:0031048">
    <property type="term" value="P:regulatory ncRNA-mediated heterochromatin formation"/>
    <property type="evidence" value="ECO:0007669"/>
    <property type="project" value="TreeGrafter"/>
</dbReference>
<feature type="compositionally biased region" description="Low complexity" evidence="5">
    <location>
        <begin position="861"/>
        <end position="878"/>
    </location>
</feature>
<feature type="compositionally biased region" description="Basic and acidic residues" evidence="5">
    <location>
        <begin position="1497"/>
        <end position="1510"/>
    </location>
</feature>
<feature type="domain" description="NF-X1-type" evidence="6">
    <location>
        <begin position="1686"/>
        <end position="1712"/>
    </location>
</feature>
<dbReference type="SMART" id="SM00438">
    <property type="entry name" value="ZnF_NFX"/>
    <property type="match status" value="5"/>
</dbReference>
<feature type="region of interest" description="Disordered" evidence="5">
    <location>
        <begin position="815"/>
        <end position="898"/>
    </location>
</feature>
<feature type="domain" description="NF-X1-type" evidence="6">
    <location>
        <begin position="1717"/>
        <end position="1734"/>
    </location>
</feature>
<evidence type="ECO:0000313" key="8">
    <source>
        <dbReference type="Proteomes" id="UP000002630"/>
    </source>
</evidence>
<feature type="compositionally biased region" description="Acidic residues" evidence="5">
    <location>
        <begin position="1173"/>
        <end position="1187"/>
    </location>
</feature>
<dbReference type="InterPro" id="IPR045055">
    <property type="entry name" value="DNA2/NAM7-like"/>
</dbReference>
<dbReference type="OrthoDB" id="2423195at2759"/>
<feature type="domain" description="NF-X1-type" evidence="6">
    <location>
        <begin position="1920"/>
        <end position="1940"/>
    </location>
</feature>
<feature type="region of interest" description="Disordered" evidence="5">
    <location>
        <begin position="1497"/>
        <end position="1526"/>
    </location>
</feature>
<dbReference type="FunFam" id="3.40.50.300:FF:001660">
    <property type="entry name" value="NF-X1 finger and helicase protein, putative"/>
    <property type="match status" value="1"/>
</dbReference>
<feature type="region of interest" description="Disordered" evidence="5">
    <location>
        <begin position="612"/>
        <end position="631"/>
    </location>
</feature>
<keyword evidence="7" id="KW-0067">ATP-binding</keyword>
<dbReference type="GO" id="GO:0004386">
    <property type="term" value="F:helicase activity"/>
    <property type="evidence" value="ECO:0007669"/>
    <property type="project" value="UniProtKB-KW"/>
</dbReference>
<dbReference type="InterPro" id="IPR047187">
    <property type="entry name" value="SF1_C_Upf1"/>
</dbReference>
<organism evidence="7 8">
    <name type="scientific">Ectocarpus siliculosus</name>
    <name type="common">Brown alga</name>
    <name type="synonym">Conferva siliculosa</name>
    <dbReference type="NCBI Taxonomy" id="2880"/>
    <lineage>
        <taxon>Eukaryota</taxon>
        <taxon>Sar</taxon>
        <taxon>Stramenopiles</taxon>
        <taxon>Ochrophyta</taxon>
        <taxon>PX clade</taxon>
        <taxon>Phaeophyceae</taxon>
        <taxon>Ectocarpales</taxon>
        <taxon>Ectocarpaceae</taxon>
        <taxon>Ectocarpus</taxon>
    </lineage>
</organism>
<dbReference type="SUPFAM" id="SSF52540">
    <property type="entry name" value="P-loop containing nucleoside triphosphate hydrolases"/>
    <property type="match status" value="1"/>
</dbReference>
<dbReference type="CDD" id="cd18808">
    <property type="entry name" value="SF1_C_Upf1"/>
    <property type="match status" value="1"/>
</dbReference>
<dbReference type="InParanoid" id="D8LCR9"/>
<dbReference type="EMBL" id="FN647789">
    <property type="protein sequence ID" value="CBN79582.1"/>
    <property type="molecule type" value="Genomic_DNA"/>
</dbReference>
<reference evidence="7 8" key="1">
    <citation type="journal article" date="2010" name="Nature">
        <title>The Ectocarpus genome and the independent evolution of multicellularity in brown algae.</title>
        <authorList>
            <person name="Cock J.M."/>
            <person name="Sterck L."/>
            <person name="Rouze P."/>
            <person name="Scornet D."/>
            <person name="Allen A.E."/>
            <person name="Amoutzias G."/>
            <person name="Anthouard V."/>
            <person name="Artiguenave F."/>
            <person name="Aury J.M."/>
            <person name="Badger J.H."/>
            <person name="Beszteri B."/>
            <person name="Billiau K."/>
            <person name="Bonnet E."/>
            <person name="Bothwell J.H."/>
            <person name="Bowler C."/>
            <person name="Boyen C."/>
            <person name="Brownlee C."/>
            <person name="Carrano C.J."/>
            <person name="Charrier B."/>
            <person name="Cho G.Y."/>
            <person name="Coelho S.M."/>
            <person name="Collen J."/>
            <person name="Corre E."/>
            <person name="Da Silva C."/>
            <person name="Delage L."/>
            <person name="Delaroque N."/>
            <person name="Dittami S.M."/>
            <person name="Doulbeau S."/>
            <person name="Elias M."/>
            <person name="Farnham G."/>
            <person name="Gachon C.M."/>
            <person name="Gschloessl B."/>
            <person name="Heesch S."/>
            <person name="Jabbari K."/>
            <person name="Jubin C."/>
            <person name="Kawai H."/>
            <person name="Kimura K."/>
            <person name="Kloareg B."/>
            <person name="Kupper F.C."/>
            <person name="Lang D."/>
            <person name="Le Bail A."/>
            <person name="Leblanc C."/>
            <person name="Lerouge P."/>
            <person name="Lohr M."/>
            <person name="Lopez P.J."/>
            <person name="Martens C."/>
            <person name="Maumus F."/>
            <person name="Michel G."/>
            <person name="Miranda-Saavedra D."/>
            <person name="Morales J."/>
            <person name="Moreau H."/>
            <person name="Motomura T."/>
            <person name="Nagasato C."/>
            <person name="Napoli C.A."/>
            <person name="Nelson D.R."/>
            <person name="Nyvall-Collen P."/>
            <person name="Peters A.F."/>
            <person name="Pommier C."/>
            <person name="Potin P."/>
            <person name="Poulain J."/>
            <person name="Quesneville H."/>
            <person name="Read B."/>
            <person name="Rensing S.A."/>
            <person name="Ritter A."/>
            <person name="Rousvoal S."/>
            <person name="Samanta M."/>
            <person name="Samson G."/>
            <person name="Schroeder D.C."/>
            <person name="Segurens B."/>
            <person name="Strittmatter M."/>
            <person name="Tonon T."/>
            <person name="Tregear J.W."/>
            <person name="Valentin K."/>
            <person name="von Dassow P."/>
            <person name="Yamagishi T."/>
            <person name="Van de Peer Y."/>
            <person name="Wincker P."/>
        </authorList>
    </citation>
    <scope>NUCLEOTIDE SEQUENCE [LARGE SCALE GENOMIC DNA]</scope>
    <source>
        <strain evidence="8">Ec32 / CCAP1310/4</strain>
    </source>
</reference>
<evidence type="ECO:0000256" key="4">
    <source>
        <dbReference type="ARBA" id="ARBA00022833"/>
    </source>
</evidence>
<evidence type="ECO:0000256" key="2">
    <source>
        <dbReference type="ARBA" id="ARBA00022737"/>
    </source>
</evidence>
<sequence>MRAFVMSARLHSTAGKLSEAISWLGDTSQFGVSRVMDICRASSTTLDVDAGPIPSRVSFQNIEDLQNANNHVGSTTLSDPSVATDIFNAREGDTLTHIVFNVSLHSSRWNQRVFLPLIDLATSTEFKNSPLRSETNVLFSTLYKLDQADGLWPRVFDELSKLTTRGSVRDLSYTAFHRDRDKQISGVWEPVTWVDVVLPIARFMVEVTKRFRDAVLLDTAFQKAATETLPKLIAAWKTAGGRGGDPPPSRTQLLEVDDAMANLDRVMGATLQILRASEVARAERENEKLGRNARSELFNLSDSQGQTEGATYDGPGVFSRLQVKRHDNDAERISEISVAPTAGEILCERPPYVPRNAPSTWDGMNHLKPLAPDSPAPVLDTHFRLLRQDFVEPLREAVLGYRREQLKAQDNRVGGGVGGGRGGVFKAQTEGGRSFLNLFVFKNVRVAGISGTTYGGVNVSLEFDKPDAVMNMSQTKQRDHWEKSGRLAVANMVVICEAHVTAADDTANEGDSSPPLLVFAVISERDVRKLSGPSPRAEIGVSFDTSAGTVAALESLLDLGGRTSDGRLLMLQPSNSYFAYRPILQVLKSPAREVLPFADTLLPPSAAAAAGATAREAIEPKPPSPTRGGNAEASLDALRSVSMLDRERFPMTELLEHTTLDQAQLEALCAALSHEVALIQGPPGTGKTYVGAKVVRLLLTNRRMLGHWTGPIMCVCLTNHALDQFLCDLLDAGVDGIWAGEVTAITANFRDANRSNTEALHRLLVNHAPLVFEEAIVNGSKNPVVDEDGWQTVGKMSSGIKDWLAGKTNHDVSGRTLRKASLPDAQGGKVVGTKETKRRDQQRALDRRPAATAPCPDARRGAGAASSVSLPSEPLPSADVTRAGESTQTTEDLDDDDVVAEGKESAGADFRATNQGEDHIATGIARSVAAGNPWLALADLNYDSSGGSSDCSSMSGGESTFDLFEVAAEPKNTLSGGGVSDDGTSSWSFANSGLAPMADGDEREMFESEETDYDEAGHVDGGHLEAKGTSPSSETHADGVHPPAALPPTPATSGARHQPQNHHQQHEEHARRFAPGRGWSGHGRGHGTAVHVRFAAGPDDIGGPEFGAGRGKRDDVEMKAGETSLGNSEGGGSSLDEDDDGHGGSTSDGQERGSGDEGEEEADYVASSMSEDAQSESDDDEDSEDGSSEQGDPADASPTPPAGAVDGLNAYNIIVSAVLNGRSVWALSPEERRTLCHHWQQTEAAASRERLAGMIEDFFSLWERHDNHKTQGELAVLQEANVVGMTTTGVAMHQSLVEALGATVVVVEEAAEVMEAHILAVLTQSTQHLILIGDHLQLRPKAEVYRLTKESRKGFDLDVSMFERLVEERRVPVHDLATQRRMRPEIADLIRPAVYPNLKDARQVQKYPPVKGMRRNLFFWDHAVPEDKSGTVASSKTNRHEAKLVSGLVQYLLKQGYTDHGDITVLTPYLGQLFVLRDVVGNSSVLHVQVNERDSAKLDDMTEADSKGKDGQPNTRGFDDTSDVDGGTNALPFVEVANKRVGSMVRMATVDNFQGEESKIIIMSLVRSNRNADIGFLRSSNRVNVALSRAQHGMYIIGNAGESQESARRTKKFVILPFSMLESKRGTMWSESVIPILREKGAIGTTLELQCARHKDSITVIHKYEEFASLAGDGGCSRACSSRLPCGHACLRRCHPDDPHHLGVRCSEPCPRLLQPCEHPCQRLCGDECGPCYQRVDVVGLPCGHEMLCPPTLVVWVRSIDRCGEPVELKVPGCGHEIKGRCTATRDIVRNPAMCSETCGKPLPCGHSCAATCGSCTQLTLSRQRTHHVKCTTECGRHRACGHRCRLPCHEGEPCPPCPEPCTLSCEHSSCAQACIDPCTLCAQSCTWHCPHQAGSCRLPCGAPCLRLPCDIRCERKLGCGHQCPSVCGEDCPGSEFCRECCSVDTPAMTQVVDMLEFTTLKDHDPSIDPIIVLGCGHAYTLTTLDGLLGLESAYAKDEKSGKWVAPLPLESDCSKLKLCPDCRAPVSGVSRYNRVTNKAKARRWCRSL</sequence>
<dbReference type="InterPro" id="IPR041677">
    <property type="entry name" value="DNA2/NAM7_AAA_11"/>
</dbReference>
<feature type="domain" description="NF-X1-type" evidence="6">
    <location>
        <begin position="1841"/>
        <end position="1860"/>
    </location>
</feature>
<name>D8LCR9_ECTSI</name>
<dbReference type="GO" id="GO:0031380">
    <property type="term" value="C:nuclear RNA-directed RNA polymerase complex"/>
    <property type="evidence" value="ECO:0007669"/>
    <property type="project" value="TreeGrafter"/>
</dbReference>
<dbReference type="Pfam" id="PF13086">
    <property type="entry name" value="AAA_11"/>
    <property type="match status" value="1"/>
</dbReference>
<dbReference type="GO" id="GO:0008270">
    <property type="term" value="F:zinc ion binding"/>
    <property type="evidence" value="ECO:0007669"/>
    <property type="project" value="UniProtKB-KW"/>
</dbReference>